<dbReference type="InParanoid" id="A0A7F5RBI5"/>
<dbReference type="Pfam" id="PF00083">
    <property type="entry name" value="Sugar_tr"/>
    <property type="match status" value="1"/>
</dbReference>
<evidence type="ECO:0000256" key="4">
    <source>
        <dbReference type="ARBA" id="ARBA00022989"/>
    </source>
</evidence>
<name>A0A7F5RBI5_AGRPL</name>
<evidence type="ECO:0000256" key="8">
    <source>
        <dbReference type="SAM" id="Phobius"/>
    </source>
</evidence>
<dbReference type="InterPro" id="IPR036259">
    <property type="entry name" value="MFS_trans_sf"/>
</dbReference>
<keyword evidence="10" id="KW-1185">Reference proteome</keyword>
<dbReference type="InterPro" id="IPR050549">
    <property type="entry name" value="MFS_Trehalose_Transporter"/>
</dbReference>
<dbReference type="GO" id="GO:0022857">
    <property type="term" value="F:transmembrane transporter activity"/>
    <property type="evidence" value="ECO:0007669"/>
    <property type="project" value="InterPro"/>
</dbReference>
<dbReference type="FunFam" id="1.20.1250.20:FF:000055">
    <property type="entry name" value="Facilitated trehalose transporter Tret1-2 homolog"/>
    <property type="match status" value="1"/>
</dbReference>
<organism evidence="10 11">
    <name type="scientific">Agrilus planipennis</name>
    <name type="common">Emerald ash borer</name>
    <name type="synonym">Agrilus marcopoli</name>
    <dbReference type="NCBI Taxonomy" id="224129"/>
    <lineage>
        <taxon>Eukaryota</taxon>
        <taxon>Metazoa</taxon>
        <taxon>Ecdysozoa</taxon>
        <taxon>Arthropoda</taxon>
        <taxon>Hexapoda</taxon>
        <taxon>Insecta</taxon>
        <taxon>Pterygota</taxon>
        <taxon>Neoptera</taxon>
        <taxon>Endopterygota</taxon>
        <taxon>Coleoptera</taxon>
        <taxon>Polyphaga</taxon>
        <taxon>Elateriformia</taxon>
        <taxon>Buprestoidea</taxon>
        <taxon>Buprestidae</taxon>
        <taxon>Agrilinae</taxon>
        <taxon>Agrilus</taxon>
    </lineage>
</organism>
<keyword evidence="6" id="KW-0325">Glycoprotein</keyword>
<feature type="transmembrane region" description="Helical" evidence="8">
    <location>
        <begin position="36"/>
        <end position="55"/>
    </location>
</feature>
<gene>
    <name evidence="11" type="primary">LOC108740423</name>
</gene>
<feature type="transmembrane region" description="Helical" evidence="8">
    <location>
        <begin position="306"/>
        <end position="330"/>
    </location>
</feature>
<evidence type="ECO:0000256" key="1">
    <source>
        <dbReference type="ARBA" id="ARBA00004651"/>
    </source>
</evidence>
<comment type="subcellular location">
    <subcellularLocation>
        <location evidence="1">Cell membrane</location>
        <topology evidence="1">Multi-pass membrane protein</topology>
    </subcellularLocation>
</comment>
<feature type="transmembrane region" description="Helical" evidence="8">
    <location>
        <begin position="342"/>
        <end position="363"/>
    </location>
</feature>
<evidence type="ECO:0000256" key="2">
    <source>
        <dbReference type="ARBA" id="ARBA00022475"/>
    </source>
</evidence>
<dbReference type="PROSITE" id="PS50850">
    <property type="entry name" value="MFS"/>
    <property type="match status" value="1"/>
</dbReference>
<keyword evidence="4 8" id="KW-1133">Transmembrane helix</keyword>
<dbReference type="PANTHER" id="PTHR48021:SF46">
    <property type="entry name" value="MAJOR FACILITATOR SUPERFAMILY (MFS) PROFILE DOMAIN-CONTAINING PROTEIN"/>
    <property type="match status" value="1"/>
</dbReference>
<dbReference type="Proteomes" id="UP000192223">
    <property type="component" value="Unplaced"/>
</dbReference>
<feature type="transmembrane region" description="Helical" evidence="8">
    <location>
        <begin position="272"/>
        <end position="294"/>
    </location>
</feature>
<dbReference type="InterPro" id="IPR005828">
    <property type="entry name" value="MFS_sugar_transport-like"/>
</dbReference>
<sequence>MTGRLESSWIVSIRNIGSIVGCFLAILINNNLGRRVSLLTSAIPLFASWVIIFFARSVMALYIARLIGGIASGQLSATLPIYIGEISEKDIRGRLSNLFTVLGSLGGLYIYTVGPFVSYHVLAGTCAIVPFIVTVMCWFLPETPYYLAKKNKPDKARECIVKLSCNRADENFIETRMQEIRDSINNDRKNTSQFWELITKQQYRKPFLIVLGIKTIQHFSGSQAISAYMQTIMQSSGSNLSSSYSSIIFGFTRFIAAIVSGQVVDKLGRKPLLLISAASCSVALFGEGAYFYVLEAMKGNTNSISWIPLTALVIFEVMITIGVSTLPYIIIGEIFTMNVKGYAASFSSLYSAPLAFAVTSLYIPISENWGTYTMFWFYASTCFLGSIFILIFLPETKDKTFDEIQKKLNNKK</sequence>
<evidence type="ECO:0000313" key="10">
    <source>
        <dbReference type="Proteomes" id="UP000192223"/>
    </source>
</evidence>
<evidence type="ECO:0000259" key="9">
    <source>
        <dbReference type="PROSITE" id="PS50850"/>
    </source>
</evidence>
<feature type="transmembrane region" description="Helical" evidence="8">
    <location>
        <begin position="61"/>
        <end position="83"/>
    </location>
</feature>
<dbReference type="RefSeq" id="XP_025833336.1">
    <property type="nucleotide sequence ID" value="XM_025977551.1"/>
</dbReference>
<evidence type="ECO:0000256" key="6">
    <source>
        <dbReference type="ARBA" id="ARBA00023180"/>
    </source>
</evidence>
<feature type="domain" description="Major facilitator superfamily (MFS) profile" evidence="9">
    <location>
        <begin position="1"/>
        <end position="397"/>
    </location>
</feature>
<evidence type="ECO:0000256" key="5">
    <source>
        <dbReference type="ARBA" id="ARBA00023136"/>
    </source>
</evidence>
<dbReference type="Gene3D" id="1.20.1250.20">
    <property type="entry name" value="MFS general substrate transporter like domains"/>
    <property type="match status" value="1"/>
</dbReference>
<keyword evidence="3 8" id="KW-0812">Transmembrane</keyword>
<feature type="transmembrane region" description="Helical" evidence="8">
    <location>
        <begin position="375"/>
        <end position="393"/>
    </location>
</feature>
<dbReference type="PROSITE" id="PS00216">
    <property type="entry name" value="SUGAR_TRANSPORT_1"/>
    <property type="match status" value="1"/>
</dbReference>
<dbReference type="InterPro" id="IPR020846">
    <property type="entry name" value="MFS_dom"/>
</dbReference>
<keyword evidence="5 8" id="KW-0472">Membrane</keyword>
<accession>A0A7F5RBI5</accession>
<feature type="transmembrane region" description="Helical" evidence="8">
    <location>
        <begin position="119"/>
        <end position="140"/>
    </location>
</feature>
<evidence type="ECO:0000313" key="11">
    <source>
        <dbReference type="RefSeq" id="XP_025833336.1"/>
    </source>
</evidence>
<proteinExistence type="inferred from homology"/>
<dbReference type="InterPro" id="IPR005829">
    <property type="entry name" value="Sugar_transporter_CS"/>
</dbReference>
<dbReference type="GO" id="GO:0005886">
    <property type="term" value="C:plasma membrane"/>
    <property type="evidence" value="ECO:0007669"/>
    <property type="project" value="UniProtKB-SubCell"/>
</dbReference>
<dbReference type="SUPFAM" id="SSF103473">
    <property type="entry name" value="MFS general substrate transporter"/>
    <property type="match status" value="1"/>
</dbReference>
<dbReference type="KEGG" id="apln:108740423"/>
<keyword evidence="2" id="KW-1003">Cell membrane</keyword>
<comment type="similarity">
    <text evidence="7">Belongs to the major facilitator superfamily. Sugar transporter (TC 2.A.1.1) family. Trehalose transporter subfamily.</text>
</comment>
<reference evidence="11" key="1">
    <citation type="submission" date="2025-08" db="UniProtKB">
        <authorList>
            <consortium name="RefSeq"/>
        </authorList>
    </citation>
    <scope>IDENTIFICATION</scope>
    <source>
        <tissue evidence="11">Entire body</tissue>
    </source>
</reference>
<evidence type="ECO:0000256" key="7">
    <source>
        <dbReference type="ARBA" id="ARBA00024348"/>
    </source>
</evidence>
<dbReference type="OrthoDB" id="6818694at2759"/>
<evidence type="ECO:0000256" key="3">
    <source>
        <dbReference type="ARBA" id="ARBA00022692"/>
    </source>
</evidence>
<dbReference type="GeneID" id="108740423"/>
<dbReference type="PROSITE" id="PS00217">
    <property type="entry name" value="SUGAR_TRANSPORT_2"/>
    <property type="match status" value="1"/>
</dbReference>
<dbReference type="AlphaFoldDB" id="A0A7F5RBI5"/>
<protein>
    <submittedName>
        <fullName evidence="11">Facilitated trehalose transporter Tret1-like</fullName>
    </submittedName>
</protein>
<dbReference type="PANTHER" id="PTHR48021">
    <property type="match status" value="1"/>
</dbReference>
<feature type="transmembrane region" description="Helical" evidence="8">
    <location>
        <begin position="95"/>
        <end position="113"/>
    </location>
</feature>
<feature type="transmembrane region" description="Helical" evidence="8">
    <location>
        <begin position="12"/>
        <end position="29"/>
    </location>
</feature>